<dbReference type="AlphaFoldDB" id="A0A0B8QU42"/>
<accession>A0A0B8QU42</accession>
<dbReference type="EC" id="3.2.1.22" evidence="1"/>
<evidence type="ECO:0000313" key="1">
    <source>
        <dbReference type="EMBL" id="GAM78463.1"/>
    </source>
</evidence>
<dbReference type="STRING" id="1481914.JCM19241_3801"/>
<keyword evidence="1" id="KW-0326">Glycosidase</keyword>
<keyword evidence="1" id="KW-0378">Hydrolase</keyword>
<reference evidence="1 2" key="2">
    <citation type="submission" date="2015-01" db="EMBL/GenBank/DDBJ databases">
        <authorList>
            <consortium name="NBRP consortium"/>
            <person name="Sawabe T."/>
            <person name="Meirelles P."/>
            <person name="Feng G."/>
            <person name="Sayaka M."/>
            <person name="Hattori M."/>
            <person name="Ohkuma M."/>
        </authorList>
    </citation>
    <scope>NUCLEOTIDE SEQUENCE [LARGE SCALE GENOMIC DNA]</scope>
    <source>
        <strain evidence="2">JCM 19241</strain>
    </source>
</reference>
<proteinExistence type="predicted"/>
<dbReference type="Proteomes" id="UP000031666">
    <property type="component" value="Unassembled WGS sequence"/>
</dbReference>
<evidence type="ECO:0000313" key="2">
    <source>
        <dbReference type="Proteomes" id="UP000031666"/>
    </source>
</evidence>
<name>A0A0B8QU42_9VIBR</name>
<sequence>MEMSDPSSLFKIQDRGVMQARLDVDVPVTLCPEIGRGSYGSSGIEGHRNGKDWAPQFNYQSHTQNESEAEIICLMRCLSSNSVSS</sequence>
<dbReference type="GO" id="GO:0004557">
    <property type="term" value="F:alpha-galactosidase activity"/>
    <property type="evidence" value="ECO:0007669"/>
    <property type="project" value="UniProtKB-EC"/>
</dbReference>
<comment type="caution">
    <text evidence="1">The sequence shown here is derived from an EMBL/GenBank/DDBJ whole genome shotgun (WGS) entry which is preliminary data.</text>
</comment>
<dbReference type="EMBL" id="BBSC01000014">
    <property type="protein sequence ID" value="GAM78463.1"/>
    <property type="molecule type" value="Genomic_DNA"/>
</dbReference>
<protein>
    <submittedName>
        <fullName evidence="1">Alpha-galactosidase</fullName>
        <ecNumber evidence="1">3.2.1.22</ecNumber>
    </submittedName>
</protein>
<reference evidence="1 2" key="1">
    <citation type="submission" date="2015-01" db="EMBL/GenBank/DDBJ databases">
        <title>Vibrio sp. C94 JCM 19241 whole genome shotgun sequence.</title>
        <authorList>
            <person name="Sawabe T."/>
            <person name="Meirelles P."/>
            <person name="Feng G."/>
            <person name="Sayaka M."/>
            <person name="Hattori M."/>
            <person name="Ohkuma M."/>
        </authorList>
    </citation>
    <scope>NUCLEOTIDE SEQUENCE [LARGE SCALE GENOMIC DNA]</scope>
    <source>
        <strain evidence="2">JCM 19241</strain>
    </source>
</reference>
<gene>
    <name evidence="1" type="ORF">JCM19241_3801</name>
</gene>
<organism evidence="1 2">
    <name type="scientific">Vibrio ishigakensis</name>
    <dbReference type="NCBI Taxonomy" id="1481914"/>
    <lineage>
        <taxon>Bacteria</taxon>
        <taxon>Pseudomonadati</taxon>
        <taxon>Pseudomonadota</taxon>
        <taxon>Gammaproteobacteria</taxon>
        <taxon>Vibrionales</taxon>
        <taxon>Vibrionaceae</taxon>
        <taxon>Vibrio</taxon>
    </lineage>
</organism>